<comment type="caution">
    <text evidence="7">The sequence shown here is derived from an EMBL/GenBank/DDBJ whole genome shotgun (WGS) entry which is preliminary data.</text>
</comment>
<name>A0AAD9K8Y1_9ANNE</name>
<accession>A0AAD9K8Y1</accession>
<feature type="transmembrane region" description="Helical" evidence="6">
    <location>
        <begin position="98"/>
        <end position="123"/>
    </location>
</feature>
<evidence type="ECO:0000256" key="6">
    <source>
        <dbReference type="RuleBase" id="RU361218"/>
    </source>
</evidence>
<evidence type="ECO:0000256" key="3">
    <source>
        <dbReference type="ARBA" id="ARBA00022692"/>
    </source>
</evidence>
<keyword evidence="3 6" id="KW-0812">Transmembrane</keyword>
<reference evidence="7" key="1">
    <citation type="journal article" date="2023" name="Mol. Biol. Evol.">
        <title>Third-Generation Sequencing Reveals the Adaptive Role of the Epigenome in Three Deep-Sea Polychaetes.</title>
        <authorList>
            <person name="Perez M."/>
            <person name="Aroh O."/>
            <person name="Sun Y."/>
            <person name="Lan Y."/>
            <person name="Juniper S.K."/>
            <person name="Young C.R."/>
            <person name="Angers B."/>
            <person name="Qian P.Y."/>
        </authorList>
    </citation>
    <scope>NUCLEOTIDE SEQUENCE</scope>
    <source>
        <strain evidence="7">P08H-3</strain>
    </source>
</reference>
<dbReference type="Pfam" id="PF00335">
    <property type="entry name" value="Tetraspanin"/>
    <property type="match status" value="1"/>
</dbReference>
<feature type="transmembrane region" description="Helical" evidence="6">
    <location>
        <begin position="227"/>
        <end position="246"/>
    </location>
</feature>
<evidence type="ECO:0000256" key="2">
    <source>
        <dbReference type="ARBA" id="ARBA00006840"/>
    </source>
</evidence>
<dbReference type="EMBL" id="JAODUP010000032">
    <property type="protein sequence ID" value="KAK2167039.1"/>
    <property type="molecule type" value="Genomic_DNA"/>
</dbReference>
<evidence type="ECO:0000256" key="1">
    <source>
        <dbReference type="ARBA" id="ARBA00004141"/>
    </source>
</evidence>
<comment type="caution">
    <text evidence="6">Lacks conserved residue(s) required for the propagation of feature annotation.</text>
</comment>
<dbReference type="InterPro" id="IPR008952">
    <property type="entry name" value="Tetraspanin_EC2_sf"/>
</dbReference>
<dbReference type="SUPFAM" id="SSF48652">
    <property type="entry name" value="Tetraspanin"/>
    <property type="match status" value="1"/>
</dbReference>
<comment type="similarity">
    <text evidence="2 6">Belongs to the tetraspanin (TM4SF) family.</text>
</comment>
<keyword evidence="8" id="KW-1185">Reference proteome</keyword>
<dbReference type="InterPro" id="IPR018499">
    <property type="entry name" value="Tetraspanin/Peripherin"/>
</dbReference>
<sequence length="300" mass="31290">MCCSKAVSKLILIIFNVVFFLLGLAALALGIFLIVDKSYLLGIIGNIPGSSNYDVASVLNSTSYLENGAYMLIAAGAGVFFIGFCGLCGGIRESKCLLYIYATLVFIILSIEVAAGVLCYYYGDDVKAYLQTWLLALVSNYYTGATLSSGVLALSSDTSGVSDAIDFAQIMLECCGVTAYTDFTSSASNWARSYSYMSGGSVVSVTSAVVPLSCCKMTNPSSWPSSLTSITFVDVGACLTTASAASTNVGDCYTSVLTLLNQYSTIALGIGIGVGCVEIFGILAACCLVKAKNKDEVGVV</sequence>
<protein>
    <recommendedName>
        <fullName evidence="6">Tetraspanin</fullName>
    </recommendedName>
</protein>
<evidence type="ECO:0000313" key="7">
    <source>
        <dbReference type="EMBL" id="KAK2167039.1"/>
    </source>
</evidence>
<dbReference type="Proteomes" id="UP001208570">
    <property type="component" value="Unassembled WGS sequence"/>
</dbReference>
<keyword evidence="5 6" id="KW-0472">Membrane</keyword>
<feature type="transmembrane region" description="Helical" evidence="6">
    <location>
        <begin position="12"/>
        <end position="35"/>
    </location>
</feature>
<dbReference type="PIRSF" id="PIRSF002419">
    <property type="entry name" value="Tetraspanin"/>
    <property type="match status" value="1"/>
</dbReference>
<comment type="subcellular location">
    <subcellularLocation>
        <location evidence="1 6">Membrane</location>
        <topology evidence="1 6">Multi-pass membrane protein</topology>
    </subcellularLocation>
</comment>
<evidence type="ECO:0000256" key="5">
    <source>
        <dbReference type="ARBA" id="ARBA00023136"/>
    </source>
</evidence>
<dbReference type="PANTHER" id="PTHR19282:SF544">
    <property type="entry name" value="TETRASPANIN"/>
    <property type="match status" value="1"/>
</dbReference>
<dbReference type="AlphaFoldDB" id="A0AAD9K8Y1"/>
<organism evidence="7 8">
    <name type="scientific">Paralvinella palmiformis</name>
    <dbReference type="NCBI Taxonomy" id="53620"/>
    <lineage>
        <taxon>Eukaryota</taxon>
        <taxon>Metazoa</taxon>
        <taxon>Spiralia</taxon>
        <taxon>Lophotrochozoa</taxon>
        <taxon>Annelida</taxon>
        <taxon>Polychaeta</taxon>
        <taxon>Sedentaria</taxon>
        <taxon>Canalipalpata</taxon>
        <taxon>Terebellida</taxon>
        <taxon>Terebelliformia</taxon>
        <taxon>Alvinellidae</taxon>
        <taxon>Paralvinella</taxon>
    </lineage>
</organism>
<dbReference type="Gene3D" id="1.10.1450.10">
    <property type="entry name" value="Tetraspanin"/>
    <property type="match status" value="1"/>
</dbReference>
<evidence type="ECO:0000313" key="8">
    <source>
        <dbReference type="Proteomes" id="UP001208570"/>
    </source>
</evidence>
<dbReference type="InterPro" id="IPR000301">
    <property type="entry name" value="Tetraspanin_animals"/>
</dbReference>
<keyword evidence="4 6" id="KW-1133">Transmembrane helix</keyword>
<dbReference type="PANTHER" id="PTHR19282">
    <property type="entry name" value="TETRASPANIN"/>
    <property type="match status" value="1"/>
</dbReference>
<evidence type="ECO:0000256" key="4">
    <source>
        <dbReference type="ARBA" id="ARBA00022989"/>
    </source>
</evidence>
<feature type="transmembrane region" description="Helical" evidence="6">
    <location>
        <begin position="266"/>
        <end position="289"/>
    </location>
</feature>
<dbReference type="PRINTS" id="PR00259">
    <property type="entry name" value="TMFOUR"/>
</dbReference>
<gene>
    <name evidence="7" type="ORF">LSH36_32g06048</name>
</gene>
<dbReference type="GO" id="GO:0005886">
    <property type="term" value="C:plasma membrane"/>
    <property type="evidence" value="ECO:0007669"/>
    <property type="project" value="TreeGrafter"/>
</dbReference>
<proteinExistence type="inferred from homology"/>
<feature type="transmembrane region" description="Helical" evidence="6">
    <location>
        <begin position="69"/>
        <end position="91"/>
    </location>
</feature>